<dbReference type="Proteomes" id="UP000188268">
    <property type="component" value="Unassembled WGS sequence"/>
</dbReference>
<comment type="caution">
    <text evidence="1">The sequence shown here is derived from an EMBL/GenBank/DDBJ whole genome shotgun (WGS) entry which is preliminary data.</text>
</comment>
<name>A0A1R3K8H6_COCAP</name>
<dbReference type="AlphaFoldDB" id="A0A1R3K8H6"/>
<reference evidence="1 2" key="1">
    <citation type="submission" date="2013-09" db="EMBL/GenBank/DDBJ databases">
        <title>Corchorus capsularis genome sequencing.</title>
        <authorList>
            <person name="Alam M."/>
            <person name="Haque M.S."/>
            <person name="Islam M.S."/>
            <person name="Emdad E.M."/>
            <person name="Islam M.M."/>
            <person name="Ahmed B."/>
            <person name="Halim A."/>
            <person name="Hossen Q.M.M."/>
            <person name="Hossain M.Z."/>
            <person name="Ahmed R."/>
            <person name="Khan M.M."/>
            <person name="Islam R."/>
            <person name="Rashid M.M."/>
            <person name="Khan S.A."/>
            <person name="Rahman M.S."/>
            <person name="Alam M."/>
        </authorList>
    </citation>
    <scope>NUCLEOTIDE SEQUENCE [LARGE SCALE GENOMIC DNA]</scope>
    <source>
        <strain evidence="2">cv. CVL-1</strain>
        <tissue evidence="1">Whole seedling</tissue>
    </source>
</reference>
<dbReference type="Gramene" id="OMP03359">
    <property type="protein sequence ID" value="OMP03359"/>
    <property type="gene ID" value="CCACVL1_02464"/>
</dbReference>
<evidence type="ECO:0000313" key="1">
    <source>
        <dbReference type="EMBL" id="OMP03359.1"/>
    </source>
</evidence>
<gene>
    <name evidence="1" type="ORF">CCACVL1_02464</name>
</gene>
<accession>A0A1R3K8H6</accession>
<organism evidence="1 2">
    <name type="scientific">Corchorus capsularis</name>
    <name type="common">Jute</name>
    <dbReference type="NCBI Taxonomy" id="210143"/>
    <lineage>
        <taxon>Eukaryota</taxon>
        <taxon>Viridiplantae</taxon>
        <taxon>Streptophyta</taxon>
        <taxon>Embryophyta</taxon>
        <taxon>Tracheophyta</taxon>
        <taxon>Spermatophyta</taxon>
        <taxon>Magnoliopsida</taxon>
        <taxon>eudicotyledons</taxon>
        <taxon>Gunneridae</taxon>
        <taxon>Pentapetalae</taxon>
        <taxon>rosids</taxon>
        <taxon>malvids</taxon>
        <taxon>Malvales</taxon>
        <taxon>Malvaceae</taxon>
        <taxon>Grewioideae</taxon>
        <taxon>Apeibeae</taxon>
        <taxon>Corchorus</taxon>
    </lineage>
</organism>
<proteinExistence type="predicted"/>
<dbReference type="EMBL" id="AWWV01006073">
    <property type="protein sequence ID" value="OMP03359.1"/>
    <property type="molecule type" value="Genomic_DNA"/>
</dbReference>
<keyword evidence="2" id="KW-1185">Reference proteome</keyword>
<evidence type="ECO:0000313" key="2">
    <source>
        <dbReference type="Proteomes" id="UP000188268"/>
    </source>
</evidence>
<protein>
    <submittedName>
        <fullName evidence="1">Uncharacterized protein</fullName>
    </submittedName>
</protein>
<sequence length="35" mass="3683">GNELGHDLAPYNGSTVGETNIALHGTYDSCHIVVQ</sequence>
<feature type="non-terminal residue" evidence="1">
    <location>
        <position position="1"/>
    </location>
</feature>